<comment type="domain">
    <text evidence="4">The PPC domain mediates interactions between AHL proteins.</text>
</comment>
<dbReference type="PROSITE" id="PS51742">
    <property type="entry name" value="PPC"/>
    <property type="match status" value="1"/>
</dbReference>
<dbReference type="AlphaFoldDB" id="S8DEA5"/>
<dbReference type="GO" id="GO:0003680">
    <property type="term" value="F:minor groove of adenine-thymine-rich DNA binding"/>
    <property type="evidence" value="ECO:0007669"/>
    <property type="project" value="UniProtKB-UniRule"/>
</dbReference>
<keyword evidence="5" id="KW-0812">Transmembrane</keyword>
<keyword evidence="1 4" id="KW-0805">Transcription regulation</keyword>
<dbReference type="PANTHER" id="PTHR31500:SF56">
    <property type="entry name" value="AT-HOOK MOTIF NUCLEAR-LOCALIZED PROTEIN"/>
    <property type="match status" value="1"/>
</dbReference>
<comment type="subcellular location">
    <subcellularLocation>
        <location evidence="4">Nucleus</location>
    </subcellularLocation>
</comment>
<comment type="function">
    <text evidence="4">Transcription factor that specifically binds AT-rich DNA sequences related to the nuclear matrix attachment regions (MARs).</text>
</comment>
<dbReference type="OrthoDB" id="913036at2759"/>
<keyword evidence="2 4" id="KW-0238">DNA-binding</keyword>
<dbReference type="InterPro" id="IPR039605">
    <property type="entry name" value="AHL"/>
</dbReference>
<proteinExistence type="predicted"/>
<dbReference type="GO" id="GO:0005634">
    <property type="term" value="C:nucleus"/>
    <property type="evidence" value="ECO:0007669"/>
    <property type="project" value="UniProtKB-SubCell"/>
</dbReference>
<evidence type="ECO:0000313" key="8">
    <source>
        <dbReference type="Proteomes" id="UP000015453"/>
    </source>
</evidence>
<evidence type="ECO:0000313" key="7">
    <source>
        <dbReference type="EMBL" id="EPS57717.1"/>
    </source>
</evidence>
<dbReference type="Proteomes" id="UP000015453">
    <property type="component" value="Unassembled WGS sequence"/>
</dbReference>
<keyword evidence="5" id="KW-1133">Transmembrane helix</keyword>
<dbReference type="CDD" id="cd11378">
    <property type="entry name" value="DUF296"/>
    <property type="match status" value="1"/>
</dbReference>
<evidence type="ECO:0000259" key="6">
    <source>
        <dbReference type="PROSITE" id="PS51742"/>
    </source>
</evidence>
<dbReference type="SUPFAM" id="SSF117856">
    <property type="entry name" value="AF0104/ALDC/Ptd012-like"/>
    <property type="match status" value="1"/>
</dbReference>
<evidence type="ECO:0000256" key="2">
    <source>
        <dbReference type="ARBA" id="ARBA00023125"/>
    </source>
</evidence>
<feature type="non-terminal residue" evidence="7">
    <location>
        <position position="73"/>
    </location>
</feature>
<feature type="non-terminal residue" evidence="7">
    <location>
        <position position="1"/>
    </location>
</feature>
<dbReference type="EMBL" id="AUSU01009918">
    <property type="protein sequence ID" value="EPS57717.1"/>
    <property type="molecule type" value="Genomic_DNA"/>
</dbReference>
<organism evidence="7 8">
    <name type="scientific">Genlisea aurea</name>
    <dbReference type="NCBI Taxonomy" id="192259"/>
    <lineage>
        <taxon>Eukaryota</taxon>
        <taxon>Viridiplantae</taxon>
        <taxon>Streptophyta</taxon>
        <taxon>Embryophyta</taxon>
        <taxon>Tracheophyta</taxon>
        <taxon>Spermatophyta</taxon>
        <taxon>Magnoliopsida</taxon>
        <taxon>eudicotyledons</taxon>
        <taxon>Gunneridae</taxon>
        <taxon>Pentapetalae</taxon>
        <taxon>asterids</taxon>
        <taxon>lamiids</taxon>
        <taxon>Lamiales</taxon>
        <taxon>Lentibulariaceae</taxon>
        <taxon>Genlisea</taxon>
    </lineage>
</organism>
<protein>
    <recommendedName>
        <fullName evidence="4">AT-hook motif nuclear-localized protein</fullName>
    </recommendedName>
</protein>
<dbReference type="Pfam" id="PF03479">
    <property type="entry name" value="PCC"/>
    <property type="match status" value="1"/>
</dbReference>
<accession>S8DEA5</accession>
<dbReference type="Gene3D" id="3.30.1330.80">
    <property type="entry name" value="Hypothetical protein, similar to alpha- acetolactate decarboxylase, domain 2"/>
    <property type="match status" value="1"/>
</dbReference>
<comment type="caution">
    <text evidence="7">The sequence shown here is derived from an EMBL/GenBank/DDBJ whole genome shotgun (WGS) entry which is preliminary data.</text>
</comment>
<gene>
    <name evidence="7" type="ORF">M569_17101</name>
</gene>
<feature type="domain" description="PPC" evidence="6">
    <location>
        <begin position="1"/>
        <end position="73"/>
    </location>
</feature>
<feature type="transmembrane region" description="Helical" evidence="5">
    <location>
        <begin position="39"/>
        <end position="63"/>
    </location>
</feature>
<keyword evidence="4" id="KW-0539">Nucleus</keyword>
<reference evidence="7 8" key="1">
    <citation type="journal article" date="2013" name="BMC Genomics">
        <title>The miniature genome of a carnivorous plant Genlisea aurea contains a low number of genes and short non-coding sequences.</title>
        <authorList>
            <person name="Leushkin E.V."/>
            <person name="Sutormin R.A."/>
            <person name="Nabieva E.R."/>
            <person name="Penin A.A."/>
            <person name="Kondrashov A.S."/>
            <person name="Logacheva M.D."/>
        </authorList>
    </citation>
    <scope>NUCLEOTIDE SEQUENCE [LARGE SCALE GENOMIC DNA]</scope>
</reference>
<name>S8DEA5_9LAMI</name>
<keyword evidence="5" id="KW-0472">Membrane</keyword>
<evidence type="ECO:0000256" key="1">
    <source>
        <dbReference type="ARBA" id="ARBA00023015"/>
    </source>
</evidence>
<dbReference type="PANTHER" id="PTHR31500">
    <property type="entry name" value="AT-HOOK MOTIF NUCLEAR-LOCALIZED PROTEIN 9"/>
    <property type="match status" value="1"/>
</dbReference>
<keyword evidence="8" id="KW-1185">Reference proteome</keyword>
<sequence>GRFEILTLTGSYTVSDSGGGMKSRTGGLSVSLASPDGRVIGGGVAGMLTAASPIQIVVGSFVPDGFKMQKQRK</sequence>
<evidence type="ECO:0000256" key="3">
    <source>
        <dbReference type="ARBA" id="ARBA00023163"/>
    </source>
</evidence>
<evidence type="ECO:0000256" key="5">
    <source>
        <dbReference type="SAM" id="Phobius"/>
    </source>
</evidence>
<dbReference type="InterPro" id="IPR005175">
    <property type="entry name" value="PPC_dom"/>
</dbReference>
<evidence type="ECO:0000256" key="4">
    <source>
        <dbReference type="RuleBase" id="RU367031"/>
    </source>
</evidence>
<keyword evidence="3 4" id="KW-0804">Transcription</keyword>